<evidence type="ECO:0000313" key="3">
    <source>
        <dbReference type="Proteomes" id="UP001165289"/>
    </source>
</evidence>
<dbReference type="AlphaFoldDB" id="A0AAV7JHI8"/>
<dbReference type="Pfam" id="PF13358">
    <property type="entry name" value="DDE_3"/>
    <property type="match status" value="1"/>
</dbReference>
<evidence type="ECO:0000313" key="2">
    <source>
        <dbReference type="EMBL" id="KAI6648316.1"/>
    </source>
</evidence>
<dbReference type="Gene3D" id="3.30.420.10">
    <property type="entry name" value="Ribonuclease H-like superfamily/Ribonuclease H"/>
    <property type="match status" value="1"/>
</dbReference>
<organism evidence="2 3">
    <name type="scientific">Oopsacas minuta</name>
    <dbReference type="NCBI Taxonomy" id="111878"/>
    <lineage>
        <taxon>Eukaryota</taxon>
        <taxon>Metazoa</taxon>
        <taxon>Porifera</taxon>
        <taxon>Hexactinellida</taxon>
        <taxon>Hexasterophora</taxon>
        <taxon>Lyssacinosida</taxon>
        <taxon>Leucopsacidae</taxon>
        <taxon>Oopsacas</taxon>
    </lineage>
</organism>
<accession>A0AAV7JHI8</accession>
<dbReference type="PANTHER" id="PTHR47326">
    <property type="entry name" value="TRANSPOSABLE ELEMENT TC3 TRANSPOSASE-LIKE PROTEIN"/>
    <property type="match status" value="1"/>
</dbReference>
<dbReference type="Proteomes" id="UP001165289">
    <property type="component" value="Unassembled WGS sequence"/>
</dbReference>
<comment type="caution">
    <text evidence="2">The sequence shown here is derived from an EMBL/GenBank/DDBJ whole genome shotgun (WGS) entry which is preliminary data.</text>
</comment>
<feature type="domain" description="Tc1-like transposase DDE" evidence="1">
    <location>
        <begin position="9"/>
        <end position="73"/>
    </location>
</feature>
<gene>
    <name evidence="2" type="ORF">LOD99_12125</name>
</gene>
<protein>
    <recommendedName>
        <fullName evidence="1">Tc1-like transposase DDE domain-containing protein</fullName>
    </recommendedName>
</protein>
<reference evidence="2 3" key="1">
    <citation type="journal article" date="2023" name="BMC Biol.">
        <title>The compact genome of the sponge Oopsacas minuta (Hexactinellida) is lacking key metazoan core genes.</title>
        <authorList>
            <person name="Santini S."/>
            <person name="Schenkelaars Q."/>
            <person name="Jourda C."/>
            <person name="Duchesne M."/>
            <person name="Belahbib H."/>
            <person name="Rocher C."/>
            <person name="Selva M."/>
            <person name="Riesgo A."/>
            <person name="Vervoort M."/>
            <person name="Leys S.P."/>
            <person name="Kodjabachian L."/>
            <person name="Le Bivic A."/>
            <person name="Borchiellini C."/>
            <person name="Claverie J.M."/>
            <person name="Renard E."/>
        </authorList>
    </citation>
    <scope>NUCLEOTIDE SEQUENCE [LARGE SCALE GENOMIC DNA]</scope>
    <source>
        <strain evidence="2">SPO-2</strain>
    </source>
</reference>
<dbReference type="InterPro" id="IPR038717">
    <property type="entry name" value="Tc1-like_DDE_dom"/>
</dbReference>
<dbReference type="PANTHER" id="PTHR47326:SF1">
    <property type="entry name" value="HTH PSQ-TYPE DOMAIN-CONTAINING PROTEIN"/>
    <property type="match status" value="1"/>
</dbReference>
<keyword evidence="3" id="KW-1185">Reference proteome</keyword>
<name>A0AAV7JHI8_9METZ</name>
<dbReference type="EMBL" id="JAKMXF010000332">
    <property type="protein sequence ID" value="KAI6648316.1"/>
    <property type="molecule type" value="Genomic_DNA"/>
</dbReference>
<proteinExistence type="predicted"/>
<dbReference type="InterPro" id="IPR036397">
    <property type="entry name" value="RNaseH_sf"/>
</dbReference>
<evidence type="ECO:0000259" key="1">
    <source>
        <dbReference type="Pfam" id="PF13358"/>
    </source>
</evidence>
<sequence>MLENMSEFIFMKDGAPVHTANATQKWCQDHLNGFWRKIEWPGNSPDLNTIENLWGIVKEKVNEEGQITRCEQLIETVKSAWRNISPSILENLVANMPERIRIILERNGSI</sequence>
<dbReference type="GO" id="GO:0003676">
    <property type="term" value="F:nucleic acid binding"/>
    <property type="evidence" value="ECO:0007669"/>
    <property type="project" value="InterPro"/>
</dbReference>